<dbReference type="EMBL" id="BDIP01000729">
    <property type="protein sequence ID" value="GCA62466.1"/>
    <property type="molecule type" value="Genomic_DNA"/>
</dbReference>
<protein>
    <submittedName>
        <fullName evidence="2">Uncharacterized protein</fullName>
    </submittedName>
</protein>
<evidence type="ECO:0000313" key="3">
    <source>
        <dbReference type="Proteomes" id="UP000265618"/>
    </source>
</evidence>
<sequence length="44" mass="4912">ATQLKTIPELMASLETGYKEAVKAEKTSAKKEAPRRGKGKPRRR</sequence>
<reference evidence="2 3" key="1">
    <citation type="journal article" date="2018" name="PLoS ONE">
        <title>The draft genome of Kipferlia bialata reveals reductive genome evolution in fornicate parasites.</title>
        <authorList>
            <person name="Tanifuji G."/>
            <person name="Takabayashi S."/>
            <person name="Kume K."/>
            <person name="Takagi M."/>
            <person name="Nakayama T."/>
            <person name="Kamikawa R."/>
            <person name="Inagaki Y."/>
            <person name="Hashimoto T."/>
        </authorList>
    </citation>
    <scope>NUCLEOTIDE SEQUENCE [LARGE SCALE GENOMIC DNA]</scope>
    <source>
        <strain evidence="2">NY0173</strain>
    </source>
</reference>
<organism evidence="2 3">
    <name type="scientific">Kipferlia bialata</name>
    <dbReference type="NCBI Taxonomy" id="797122"/>
    <lineage>
        <taxon>Eukaryota</taxon>
        <taxon>Metamonada</taxon>
        <taxon>Carpediemonas-like organisms</taxon>
        <taxon>Kipferlia</taxon>
    </lineage>
</organism>
<dbReference type="Proteomes" id="UP000265618">
    <property type="component" value="Unassembled WGS sequence"/>
</dbReference>
<proteinExistence type="predicted"/>
<feature type="compositionally biased region" description="Basic and acidic residues" evidence="1">
    <location>
        <begin position="22"/>
        <end position="35"/>
    </location>
</feature>
<evidence type="ECO:0000313" key="2">
    <source>
        <dbReference type="EMBL" id="GCA62466.1"/>
    </source>
</evidence>
<feature type="region of interest" description="Disordered" evidence="1">
    <location>
        <begin position="22"/>
        <end position="44"/>
    </location>
</feature>
<gene>
    <name evidence="2" type="ORF">KIPB_003694</name>
</gene>
<name>A0A391NQE2_9EUKA</name>
<accession>A0A391NQE2</accession>
<evidence type="ECO:0000256" key="1">
    <source>
        <dbReference type="SAM" id="MobiDB-lite"/>
    </source>
</evidence>
<dbReference type="AlphaFoldDB" id="A0A391NQE2"/>
<keyword evidence="3" id="KW-1185">Reference proteome</keyword>
<comment type="caution">
    <text evidence="2">The sequence shown here is derived from an EMBL/GenBank/DDBJ whole genome shotgun (WGS) entry which is preliminary data.</text>
</comment>
<feature type="non-terminal residue" evidence="2">
    <location>
        <position position="1"/>
    </location>
</feature>